<dbReference type="PROSITE" id="PS50109">
    <property type="entry name" value="HIS_KIN"/>
    <property type="match status" value="1"/>
</dbReference>
<dbReference type="GO" id="GO:0004673">
    <property type="term" value="F:protein histidine kinase activity"/>
    <property type="evidence" value="ECO:0007669"/>
    <property type="project" value="UniProtKB-EC"/>
</dbReference>
<dbReference type="SUPFAM" id="SSF55874">
    <property type="entry name" value="ATPase domain of HSP90 chaperone/DNA topoisomerase II/histidine kinase"/>
    <property type="match status" value="1"/>
</dbReference>
<dbReference type="HOGENOM" id="CLU_039822_0_0_10"/>
<dbReference type="InterPro" id="IPR004358">
    <property type="entry name" value="Sig_transdc_His_kin-like_C"/>
</dbReference>
<dbReference type="PANTHER" id="PTHR43065">
    <property type="entry name" value="SENSOR HISTIDINE KINASE"/>
    <property type="match status" value="1"/>
</dbReference>
<keyword evidence="7" id="KW-0067">ATP-binding</keyword>
<keyword evidence="4" id="KW-0808">Transferase</keyword>
<dbReference type="OrthoDB" id="1931120at2"/>
<dbReference type="PRINTS" id="PR00344">
    <property type="entry name" value="BCTRLSENSOR"/>
</dbReference>
<keyword evidence="9" id="KW-0812">Transmembrane</keyword>
<protein>
    <recommendedName>
        <fullName evidence="2">histidine kinase</fullName>
        <ecNumber evidence="2">2.7.13.3</ecNumber>
    </recommendedName>
</protein>
<keyword evidence="3" id="KW-0597">Phosphoprotein</keyword>
<evidence type="ECO:0000313" key="11">
    <source>
        <dbReference type="EMBL" id="AFC25978.1"/>
    </source>
</evidence>
<evidence type="ECO:0000256" key="2">
    <source>
        <dbReference type="ARBA" id="ARBA00012438"/>
    </source>
</evidence>
<dbReference type="KEGG" id="sgn:SGRA_3250"/>
<evidence type="ECO:0000256" key="6">
    <source>
        <dbReference type="ARBA" id="ARBA00022777"/>
    </source>
</evidence>
<dbReference type="GO" id="GO:0005524">
    <property type="term" value="F:ATP binding"/>
    <property type="evidence" value="ECO:0007669"/>
    <property type="project" value="UniProtKB-KW"/>
</dbReference>
<evidence type="ECO:0000256" key="7">
    <source>
        <dbReference type="ARBA" id="ARBA00022840"/>
    </source>
</evidence>
<evidence type="ECO:0000259" key="10">
    <source>
        <dbReference type="PROSITE" id="PS50109"/>
    </source>
</evidence>
<feature type="transmembrane region" description="Helical" evidence="9">
    <location>
        <begin position="150"/>
        <end position="167"/>
    </location>
</feature>
<keyword evidence="6 11" id="KW-0418">Kinase</keyword>
<dbReference type="AlphaFoldDB" id="H6KZX1"/>
<dbReference type="InterPro" id="IPR005467">
    <property type="entry name" value="His_kinase_dom"/>
</dbReference>
<keyword evidence="5" id="KW-0547">Nucleotide-binding</keyword>
<evidence type="ECO:0000313" key="12">
    <source>
        <dbReference type="Proteomes" id="UP000007519"/>
    </source>
</evidence>
<dbReference type="InterPro" id="IPR036890">
    <property type="entry name" value="HATPase_C_sf"/>
</dbReference>
<accession>H6KZX1</accession>
<keyword evidence="9" id="KW-1133">Transmembrane helix</keyword>
<dbReference type="SMART" id="SM00387">
    <property type="entry name" value="HATPase_c"/>
    <property type="match status" value="1"/>
</dbReference>
<feature type="domain" description="Histidine kinase" evidence="10">
    <location>
        <begin position="185"/>
        <end position="393"/>
    </location>
</feature>
<name>H6KZX1_SAPGL</name>
<dbReference type="PANTHER" id="PTHR43065:SF10">
    <property type="entry name" value="PEROXIDE STRESS-ACTIVATED HISTIDINE KINASE MAK3"/>
    <property type="match status" value="1"/>
</dbReference>
<reference evidence="11 12" key="1">
    <citation type="journal article" date="2012" name="Stand. Genomic Sci.">
        <title>Complete genome sequencing and analysis of Saprospira grandis str. Lewin, a predatory marine bacterium.</title>
        <authorList>
            <person name="Saw J.H."/>
            <person name="Yuryev A."/>
            <person name="Kanbe M."/>
            <person name="Hou S."/>
            <person name="Young A.G."/>
            <person name="Aizawa S."/>
            <person name="Alam M."/>
        </authorList>
    </citation>
    <scope>NUCLEOTIDE SEQUENCE [LARGE SCALE GENOMIC DNA]</scope>
    <source>
        <strain evidence="11 12">Lewin</strain>
    </source>
</reference>
<dbReference type="EMBL" id="CP002831">
    <property type="protein sequence ID" value="AFC25978.1"/>
    <property type="molecule type" value="Genomic_DNA"/>
</dbReference>
<comment type="catalytic activity">
    <reaction evidence="1">
        <text>ATP + protein L-histidine = ADP + protein N-phospho-L-histidine.</text>
        <dbReference type="EC" id="2.7.13.3"/>
    </reaction>
</comment>
<sequence>MNINQFFQTASWRFALVLGCVLVLLGSVYFNITIGQQLETAERQRMRTWAQAQESILKAANNCDLSFQSQIISENEDIPMILVDGDYRIIDVRNYGDRSWPKDRKYFEKELKKLREKSQPIIYEVPELQLKNYVYFRQSKLITYLEVSPYLQFALLLAFIIMAYLSIKALKDLQQERIWLGMAKETAHQLGTPTSSLVGWIENIRLFYPEDENLGMMADEMAKDVELLNQVAYRFSKLGASAELKEEDLLPRLEKLLAYSKERASRKVQFIAPNFEELAPILAPINGLLFDWVIENLFKNALDAMDGHGEIALRVYQVQQQVIIEIQDSGKGMPKKLHKKIFQAGFSTKQRGWGLGLSLSKRIVEQYHNGRIYVKESVPGEGTIFRIQLPTSLG</sequence>
<evidence type="ECO:0000256" key="4">
    <source>
        <dbReference type="ARBA" id="ARBA00022679"/>
    </source>
</evidence>
<dbReference type="STRING" id="984262.SGRA_3250"/>
<dbReference type="Gene3D" id="3.30.565.10">
    <property type="entry name" value="Histidine kinase-like ATPase, C-terminal domain"/>
    <property type="match status" value="1"/>
</dbReference>
<gene>
    <name evidence="11" type="ordered locus">SGRA_3250</name>
</gene>
<dbReference type="InterPro" id="IPR003594">
    <property type="entry name" value="HATPase_dom"/>
</dbReference>
<organism evidence="11 12">
    <name type="scientific">Saprospira grandis (strain Lewin)</name>
    <dbReference type="NCBI Taxonomy" id="984262"/>
    <lineage>
        <taxon>Bacteria</taxon>
        <taxon>Pseudomonadati</taxon>
        <taxon>Bacteroidota</taxon>
        <taxon>Saprospiria</taxon>
        <taxon>Saprospirales</taxon>
        <taxon>Saprospiraceae</taxon>
        <taxon>Saprospira</taxon>
    </lineage>
</organism>
<dbReference type="Pfam" id="PF02518">
    <property type="entry name" value="HATPase_c"/>
    <property type="match status" value="1"/>
</dbReference>
<evidence type="ECO:0000256" key="9">
    <source>
        <dbReference type="SAM" id="Phobius"/>
    </source>
</evidence>
<dbReference type="eggNOG" id="COG2205">
    <property type="taxonomic scope" value="Bacteria"/>
</dbReference>
<dbReference type="EC" id="2.7.13.3" evidence="2"/>
<evidence type="ECO:0000256" key="3">
    <source>
        <dbReference type="ARBA" id="ARBA00022553"/>
    </source>
</evidence>
<dbReference type="RefSeq" id="WP_015693573.1">
    <property type="nucleotide sequence ID" value="NC_016940.1"/>
</dbReference>
<dbReference type="GO" id="GO:0000160">
    <property type="term" value="P:phosphorelay signal transduction system"/>
    <property type="evidence" value="ECO:0007669"/>
    <property type="project" value="UniProtKB-KW"/>
</dbReference>
<dbReference type="Proteomes" id="UP000007519">
    <property type="component" value="Chromosome"/>
</dbReference>
<evidence type="ECO:0000256" key="1">
    <source>
        <dbReference type="ARBA" id="ARBA00000085"/>
    </source>
</evidence>
<evidence type="ECO:0000256" key="8">
    <source>
        <dbReference type="ARBA" id="ARBA00023012"/>
    </source>
</evidence>
<evidence type="ECO:0000256" key="5">
    <source>
        <dbReference type="ARBA" id="ARBA00022741"/>
    </source>
</evidence>
<keyword evidence="8" id="KW-0902">Two-component regulatory system</keyword>
<keyword evidence="9" id="KW-0472">Membrane</keyword>
<proteinExistence type="predicted"/>
<keyword evidence="12" id="KW-1185">Reference proteome</keyword>